<proteinExistence type="inferred from homology"/>
<evidence type="ECO:0000313" key="9">
    <source>
        <dbReference type="EMBL" id="NJB90008.1"/>
    </source>
</evidence>
<dbReference type="EMBL" id="JAATIT010000002">
    <property type="protein sequence ID" value="NJB90008.1"/>
    <property type="molecule type" value="Genomic_DNA"/>
</dbReference>
<organism evidence="9 10">
    <name type="scientific">Sphingopyxis italica</name>
    <dbReference type="NCBI Taxonomy" id="1129133"/>
    <lineage>
        <taxon>Bacteria</taxon>
        <taxon>Pseudomonadati</taxon>
        <taxon>Pseudomonadota</taxon>
        <taxon>Alphaproteobacteria</taxon>
        <taxon>Sphingomonadales</taxon>
        <taxon>Sphingomonadaceae</taxon>
        <taxon>Sphingopyxis</taxon>
    </lineage>
</organism>
<dbReference type="PANTHER" id="PTHR46383">
    <property type="entry name" value="ASPARTATE AMINOTRANSFERASE"/>
    <property type="match status" value="1"/>
</dbReference>
<dbReference type="PANTHER" id="PTHR46383:SF2">
    <property type="entry name" value="AMINOTRANSFERASE"/>
    <property type="match status" value="1"/>
</dbReference>
<evidence type="ECO:0000256" key="3">
    <source>
        <dbReference type="ARBA" id="ARBA00022576"/>
    </source>
</evidence>
<keyword evidence="4 7" id="KW-0808">Transferase</keyword>
<dbReference type="Gene3D" id="3.40.640.10">
    <property type="entry name" value="Type I PLP-dependent aspartate aminotransferase-like (Major domain)"/>
    <property type="match status" value="1"/>
</dbReference>
<evidence type="ECO:0000256" key="6">
    <source>
        <dbReference type="ARBA" id="ARBA00049185"/>
    </source>
</evidence>
<comment type="caution">
    <text evidence="9">The sequence shown here is derived from an EMBL/GenBank/DDBJ whole genome shotgun (WGS) entry which is preliminary data.</text>
</comment>
<dbReference type="InterPro" id="IPR015424">
    <property type="entry name" value="PyrdxlP-dep_Trfase"/>
</dbReference>
<evidence type="ECO:0000256" key="2">
    <source>
        <dbReference type="ARBA" id="ARBA00007441"/>
    </source>
</evidence>
<dbReference type="Pfam" id="PF00155">
    <property type="entry name" value="Aminotran_1_2"/>
    <property type="match status" value="1"/>
</dbReference>
<feature type="domain" description="Aminotransferase class I/classII large" evidence="8">
    <location>
        <begin position="66"/>
        <end position="373"/>
    </location>
</feature>
<evidence type="ECO:0000256" key="7">
    <source>
        <dbReference type="RuleBase" id="RU000481"/>
    </source>
</evidence>
<dbReference type="InterPro" id="IPR004838">
    <property type="entry name" value="NHTrfase_class1_PyrdxlP-BS"/>
</dbReference>
<evidence type="ECO:0000256" key="5">
    <source>
        <dbReference type="ARBA" id="ARBA00022898"/>
    </source>
</evidence>
<dbReference type="Proteomes" id="UP000535078">
    <property type="component" value="Unassembled WGS sequence"/>
</dbReference>
<evidence type="ECO:0000259" key="8">
    <source>
        <dbReference type="Pfam" id="PF00155"/>
    </source>
</evidence>
<gene>
    <name evidence="9" type="ORF">GGR90_002183</name>
</gene>
<dbReference type="PROSITE" id="PS00105">
    <property type="entry name" value="AA_TRANSFER_CLASS_1"/>
    <property type="match status" value="1"/>
</dbReference>
<name>A0A7X5XRL0_9SPHN</name>
<comment type="similarity">
    <text evidence="2 7">Belongs to the class-I pyridoxal-phosphate-dependent aminotransferase family.</text>
</comment>
<dbReference type="SUPFAM" id="SSF53383">
    <property type="entry name" value="PLP-dependent transferases"/>
    <property type="match status" value="1"/>
</dbReference>
<dbReference type="InterPro" id="IPR004839">
    <property type="entry name" value="Aminotransferase_I/II_large"/>
</dbReference>
<dbReference type="EC" id="2.6.1.-" evidence="7"/>
<accession>A0A7X5XRL0</accession>
<evidence type="ECO:0000313" key="10">
    <source>
        <dbReference type="Proteomes" id="UP000535078"/>
    </source>
</evidence>
<keyword evidence="5" id="KW-0663">Pyridoxal phosphate</keyword>
<dbReference type="AlphaFoldDB" id="A0A7X5XRL0"/>
<evidence type="ECO:0000256" key="1">
    <source>
        <dbReference type="ARBA" id="ARBA00001933"/>
    </source>
</evidence>
<keyword evidence="3 7" id="KW-0032">Aminotransferase</keyword>
<sequence length="386" mass="41973">MTMTSQADDIEPFRAIEVSQLAQKMRARGDSIIHMEFGQPSEGAPQGALDAAHGAMSGGDMGYWESTPLRERIARHYGEQYGVDVAPQQIILTCGASPALVLSLLTAFSAGSRVMTARPGYVAYRNSLRALHMTPVEVPCSAADRFQINARHIRDAAVTPDGLIVASPANPTGTIIPPAELAEIAAVCRERNIQIISDEIYHRLSYGIETQSMLNHDPDAFVINSFSKYYGMPGWRLGWLICPQKFVGAARARAGNLFLSPPALSQHAALAAFDCTEELDARVEVYRQNRALLIDALSQLGITGIAPSDGAFYVYASIAHLTDDSVTFCKKLLAETGVATAPGIDFDPDNGHQFIRFSYAVTTEMTAEACKRLIKWLPQQPLQMIG</sequence>
<dbReference type="RefSeq" id="WP_245198576.1">
    <property type="nucleotide sequence ID" value="NZ_JAATIT010000002.1"/>
</dbReference>
<dbReference type="GO" id="GO:0030170">
    <property type="term" value="F:pyridoxal phosphate binding"/>
    <property type="evidence" value="ECO:0007669"/>
    <property type="project" value="InterPro"/>
</dbReference>
<reference evidence="9 10" key="1">
    <citation type="submission" date="2020-03" db="EMBL/GenBank/DDBJ databases">
        <title>Genomic Encyclopedia of Type Strains, Phase IV (KMG-IV): sequencing the most valuable type-strain genomes for metagenomic binning, comparative biology and taxonomic classification.</title>
        <authorList>
            <person name="Goeker M."/>
        </authorList>
    </citation>
    <scope>NUCLEOTIDE SEQUENCE [LARGE SCALE GENOMIC DNA]</scope>
    <source>
        <strain evidence="9 10">DSM 25229</strain>
    </source>
</reference>
<comment type="cofactor">
    <cofactor evidence="1 7">
        <name>pyridoxal 5'-phosphate</name>
        <dbReference type="ChEBI" id="CHEBI:597326"/>
    </cofactor>
</comment>
<evidence type="ECO:0000256" key="4">
    <source>
        <dbReference type="ARBA" id="ARBA00022679"/>
    </source>
</evidence>
<dbReference type="GO" id="GO:0006520">
    <property type="term" value="P:amino acid metabolic process"/>
    <property type="evidence" value="ECO:0007669"/>
    <property type="project" value="InterPro"/>
</dbReference>
<dbReference type="CDD" id="cd00609">
    <property type="entry name" value="AAT_like"/>
    <property type="match status" value="1"/>
</dbReference>
<dbReference type="InterPro" id="IPR050596">
    <property type="entry name" value="AspAT/PAT-like"/>
</dbReference>
<protein>
    <recommendedName>
        <fullName evidence="7">Aminotransferase</fullName>
        <ecNumber evidence="7">2.6.1.-</ecNumber>
    </recommendedName>
</protein>
<dbReference type="GO" id="GO:0004069">
    <property type="term" value="F:L-aspartate:2-oxoglutarate aminotransferase activity"/>
    <property type="evidence" value="ECO:0007669"/>
    <property type="project" value="UniProtKB-EC"/>
</dbReference>
<dbReference type="InterPro" id="IPR015421">
    <property type="entry name" value="PyrdxlP-dep_Trfase_major"/>
</dbReference>
<comment type="catalytic activity">
    <reaction evidence="6">
        <text>L-aspartate + 2-oxoglutarate = oxaloacetate + L-glutamate</text>
        <dbReference type="Rhea" id="RHEA:21824"/>
        <dbReference type="ChEBI" id="CHEBI:16452"/>
        <dbReference type="ChEBI" id="CHEBI:16810"/>
        <dbReference type="ChEBI" id="CHEBI:29985"/>
        <dbReference type="ChEBI" id="CHEBI:29991"/>
        <dbReference type="EC" id="2.6.1.1"/>
    </reaction>
</comment>
<keyword evidence="10" id="KW-1185">Reference proteome</keyword>